<protein>
    <recommendedName>
        <fullName evidence="1">Glycoside hydrolase family 38 N-terminal domain-containing protein</fullName>
    </recommendedName>
</protein>
<sequence length="276" mass="31674">ITFGVHFILDSVTEALKKNKDRRFIYVETAFFWKWWTEQPDDIRHQFKQSVSSGQLEFIGGAWSMNDEATTHYQSIIDQFSWGLRKLNETFGECGRPKIGWQIDPFGHSREMASIFAQLGYDGLLLGRIDYQDKNNRFATKTPEVVWKASNNLGECTLSNISSKVLFLIPHCDIVFDCEHSELIDIRIGSAYMYGCLGLKHVCPEIGRKSLENSALSIRLTQQFTKDIVQDTVDRMNRTITFIIQGVPELTGDVNSEKEYDKNIVYEVVIADKSCF</sequence>
<dbReference type="EMBL" id="JARQZJ010000057">
    <property type="protein sequence ID" value="KAK9878747.1"/>
    <property type="molecule type" value="Genomic_DNA"/>
</dbReference>
<dbReference type="Proteomes" id="UP001431783">
    <property type="component" value="Unassembled WGS sequence"/>
</dbReference>
<dbReference type="SUPFAM" id="SSF88713">
    <property type="entry name" value="Glycoside hydrolase/deacetylase"/>
    <property type="match status" value="1"/>
</dbReference>
<dbReference type="InterPro" id="IPR000602">
    <property type="entry name" value="Glyco_hydro_38_N"/>
</dbReference>
<reference evidence="2 3" key="1">
    <citation type="submission" date="2023-03" db="EMBL/GenBank/DDBJ databases">
        <title>Genome insight into feeding habits of ladybird beetles.</title>
        <authorList>
            <person name="Li H.-S."/>
            <person name="Huang Y.-H."/>
            <person name="Pang H."/>
        </authorList>
    </citation>
    <scope>NUCLEOTIDE SEQUENCE [LARGE SCALE GENOMIC DNA]</scope>
    <source>
        <strain evidence="2">SYSU_2023b</strain>
        <tissue evidence="2">Whole body</tissue>
    </source>
</reference>
<gene>
    <name evidence="2" type="ORF">WA026_023678</name>
</gene>
<dbReference type="GO" id="GO:0006013">
    <property type="term" value="P:mannose metabolic process"/>
    <property type="evidence" value="ECO:0007669"/>
    <property type="project" value="InterPro"/>
</dbReference>
<dbReference type="InterPro" id="IPR050843">
    <property type="entry name" value="Glycosyl_Hydrlase_38"/>
</dbReference>
<dbReference type="InterPro" id="IPR027291">
    <property type="entry name" value="Glyco_hydro_38_N_sf"/>
</dbReference>
<dbReference type="GO" id="GO:0005764">
    <property type="term" value="C:lysosome"/>
    <property type="evidence" value="ECO:0007669"/>
    <property type="project" value="TreeGrafter"/>
</dbReference>
<dbReference type="GO" id="GO:0004559">
    <property type="term" value="F:alpha-mannosidase activity"/>
    <property type="evidence" value="ECO:0007669"/>
    <property type="project" value="InterPro"/>
</dbReference>
<keyword evidence="3" id="KW-1185">Reference proteome</keyword>
<name>A0AAW1UF13_9CUCU</name>
<proteinExistence type="predicted"/>
<comment type="caution">
    <text evidence="2">The sequence shown here is derived from an EMBL/GenBank/DDBJ whole genome shotgun (WGS) entry which is preliminary data.</text>
</comment>
<organism evidence="2 3">
    <name type="scientific">Henosepilachna vigintioctopunctata</name>
    <dbReference type="NCBI Taxonomy" id="420089"/>
    <lineage>
        <taxon>Eukaryota</taxon>
        <taxon>Metazoa</taxon>
        <taxon>Ecdysozoa</taxon>
        <taxon>Arthropoda</taxon>
        <taxon>Hexapoda</taxon>
        <taxon>Insecta</taxon>
        <taxon>Pterygota</taxon>
        <taxon>Neoptera</taxon>
        <taxon>Endopterygota</taxon>
        <taxon>Coleoptera</taxon>
        <taxon>Polyphaga</taxon>
        <taxon>Cucujiformia</taxon>
        <taxon>Coccinelloidea</taxon>
        <taxon>Coccinellidae</taxon>
        <taxon>Epilachninae</taxon>
        <taxon>Epilachnini</taxon>
        <taxon>Henosepilachna</taxon>
    </lineage>
</organism>
<dbReference type="Pfam" id="PF01074">
    <property type="entry name" value="Glyco_hydro_38N"/>
    <property type="match status" value="1"/>
</dbReference>
<dbReference type="Gene3D" id="3.20.110.10">
    <property type="entry name" value="Glycoside hydrolase 38, N terminal domain"/>
    <property type="match status" value="1"/>
</dbReference>
<dbReference type="PANTHER" id="PTHR11607:SF3">
    <property type="entry name" value="LYSOSOMAL ALPHA-MANNOSIDASE"/>
    <property type="match status" value="1"/>
</dbReference>
<accession>A0AAW1UF13</accession>
<feature type="non-terminal residue" evidence="2">
    <location>
        <position position="1"/>
    </location>
</feature>
<evidence type="ECO:0000313" key="3">
    <source>
        <dbReference type="Proteomes" id="UP001431783"/>
    </source>
</evidence>
<evidence type="ECO:0000313" key="2">
    <source>
        <dbReference type="EMBL" id="KAK9878747.1"/>
    </source>
</evidence>
<feature type="domain" description="Glycoside hydrolase family 38 N-terminal" evidence="1">
    <location>
        <begin position="6"/>
        <end position="163"/>
    </location>
</feature>
<dbReference type="AlphaFoldDB" id="A0AAW1UF13"/>
<dbReference type="PANTHER" id="PTHR11607">
    <property type="entry name" value="ALPHA-MANNOSIDASE"/>
    <property type="match status" value="1"/>
</dbReference>
<dbReference type="InterPro" id="IPR011330">
    <property type="entry name" value="Glyco_hydro/deAcase_b/a-brl"/>
</dbReference>
<evidence type="ECO:0000259" key="1">
    <source>
        <dbReference type="Pfam" id="PF01074"/>
    </source>
</evidence>